<gene>
    <name evidence="2" type="ORF">Cflav_PD5884</name>
</gene>
<reference evidence="2 3" key="1">
    <citation type="journal article" date="2011" name="J. Bacteriol.">
        <title>Genome sequence of 'Pedosphaera parvula' Ellin514, an aerobic Verrucomicrobial isolate from pasture soil.</title>
        <authorList>
            <person name="Kant R."/>
            <person name="van Passel M.W."/>
            <person name="Sangwan P."/>
            <person name="Palva A."/>
            <person name="Lucas S."/>
            <person name="Copeland A."/>
            <person name="Lapidus A."/>
            <person name="Glavina Del Rio T."/>
            <person name="Dalin E."/>
            <person name="Tice H."/>
            <person name="Bruce D."/>
            <person name="Goodwin L."/>
            <person name="Pitluck S."/>
            <person name="Chertkov O."/>
            <person name="Larimer F.W."/>
            <person name="Land M.L."/>
            <person name="Hauser L."/>
            <person name="Brettin T.S."/>
            <person name="Detter J.C."/>
            <person name="Han S."/>
            <person name="de Vos W.M."/>
            <person name="Janssen P.H."/>
            <person name="Smidt H."/>
        </authorList>
    </citation>
    <scope>NUCLEOTIDE SEQUENCE [LARGE SCALE GENOMIC DNA]</scope>
    <source>
        <strain evidence="2 3">Ellin514</strain>
    </source>
</reference>
<keyword evidence="1" id="KW-0812">Transmembrane</keyword>
<dbReference type="STRING" id="320771.Cflav_PD5884"/>
<accession>B9X9U8</accession>
<proteinExistence type="predicted"/>
<keyword evidence="1" id="KW-1133">Transmembrane helix</keyword>
<organism evidence="2 3">
    <name type="scientific">Pedosphaera parvula (strain Ellin514)</name>
    <dbReference type="NCBI Taxonomy" id="320771"/>
    <lineage>
        <taxon>Bacteria</taxon>
        <taxon>Pseudomonadati</taxon>
        <taxon>Verrucomicrobiota</taxon>
        <taxon>Pedosphaerae</taxon>
        <taxon>Pedosphaerales</taxon>
        <taxon>Pedosphaeraceae</taxon>
        <taxon>Pedosphaera</taxon>
    </lineage>
</organism>
<sequence>MVRILKVKELEERKRLVLARSEMYRQTMKLESANVRFSAALLKKKLKFFRSAIAILGTAAPLAGLAMARKRAKRSQRSQRGGMIGKLFAGLQLLGQFKPLLGNLLVQRRAAGHHPAREREHGNISQYL</sequence>
<dbReference type="Proteomes" id="UP000003688">
    <property type="component" value="Unassembled WGS sequence"/>
</dbReference>
<dbReference type="AlphaFoldDB" id="B9X9U8"/>
<dbReference type="EMBL" id="ABOX02000001">
    <property type="protein sequence ID" value="EEF63249.1"/>
    <property type="molecule type" value="Genomic_DNA"/>
</dbReference>
<comment type="caution">
    <text evidence="2">The sequence shown here is derived from an EMBL/GenBank/DDBJ whole genome shotgun (WGS) entry which is preliminary data.</text>
</comment>
<name>B9X9U8_PEDPL</name>
<keyword evidence="1" id="KW-0472">Membrane</keyword>
<evidence type="ECO:0000313" key="3">
    <source>
        <dbReference type="Proteomes" id="UP000003688"/>
    </source>
</evidence>
<evidence type="ECO:0000256" key="1">
    <source>
        <dbReference type="SAM" id="Phobius"/>
    </source>
</evidence>
<protein>
    <submittedName>
        <fullName evidence="2">Uncharacterized protein</fullName>
    </submittedName>
</protein>
<evidence type="ECO:0000313" key="2">
    <source>
        <dbReference type="EMBL" id="EEF63249.1"/>
    </source>
</evidence>
<feature type="transmembrane region" description="Helical" evidence="1">
    <location>
        <begin position="48"/>
        <end position="68"/>
    </location>
</feature>
<keyword evidence="3" id="KW-1185">Reference proteome</keyword>